<gene>
    <name evidence="3" type="ORF">Snoj_44070</name>
</gene>
<accession>A0ABQ3SQT9</accession>
<feature type="region of interest" description="Disordered" evidence="1">
    <location>
        <begin position="32"/>
        <end position="67"/>
    </location>
</feature>
<evidence type="ECO:0000259" key="2">
    <source>
        <dbReference type="PROSITE" id="PS50943"/>
    </source>
</evidence>
<dbReference type="Gene3D" id="1.10.260.40">
    <property type="entry name" value="lambda repressor-like DNA-binding domains"/>
    <property type="match status" value="1"/>
</dbReference>
<comment type="caution">
    <text evidence="3">The sequence shown here is derived from an EMBL/GenBank/DDBJ whole genome shotgun (WGS) entry which is preliminary data.</text>
</comment>
<dbReference type="CDD" id="cd00093">
    <property type="entry name" value="HTH_XRE"/>
    <property type="match status" value="1"/>
</dbReference>
<keyword evidence="4" id="KW-1185">Reference proteome</keyword>
<dbReference type="Proteomes" id="UP000613974">
    <property type="component" value="Unassembled WGS sequence"/>
</dbReference>
<dbReference type="EMBL" id="BNEC01000005">
    <property type="protein sequence ID" value="GHI70489.1"/>
    <property type="molecule type" value="Genomic_DNA"/>
</dbReference>
<reference evidence="4" key="1">
    <citation type="submission" date="2023-07" db="EMBL/GenBank/DDBJ databases">
        <title>Whole genome shotgun sequence of Streptomyces nojiriensis NBRC 13794.</title>
        <authorList>
            <person name="Komaki H."/>
            <person name="Tamura T."/>
        </authorList>
    </citation>
    <scope>NUCLEOTIDE SEQUENCE [LARGE SCALE GENOMIC DNA]</scope>
    <source>
        <strain evidence="4">NBRC 13794</strain>
    </source>
</reference>
<evidence type="ECO:0000313" key="4">
    <source>
        <dbReference type="Proteomes" id="UP000613974"/>
    </source>
</evidence>
<dbReference type="InterPro" id="IPR001387">
    <property type="entry name" value="Cro/C1-type_HTH"/>
</dbReference>
<sequence>MTVAPSTPSLCTRCGTKLSRGNTDTVCSPCRRAVGPKTSSRPSRTVSTDAEPHWLASDTERSAPPDGSNLADVLKAYRALHKLKQQDLADLLGYDQSYVSLLERGKRNIRDMVELRRLAHALALPEEELGLLPPAEAVVTVGASAGEMGERSPLAAVDDQRRWRMTRRELNRHRADLTKAAARLYPDVSRAGSSPVLTRESWMWPEPVDFADIELAWLTQTNPPEVSGREKESEGVRPLAPHGAKFDRYTQAIRMIDRPSLFVNRPSFRLLDVAQTEGRPKLSFGYTTYFDMADVCEGVAHELASAWLKTGSDPAWIGDPSWAELPFRSLVGDPFDLTHRPLLPSIDTLTIRLGPDGASFPLHHRSASNVALAGGTYHVMPAGVFQPSSVMPWDQSNDFNLWRNVLREYAEEFLGDPEADGSSGEPIDYEATEPFRTLNQARREGKVRPYCFGIGLDPLTLAGEILSVVVIDADVYDSVFAGMVSRNSEGAVVAGSPGSSSAGIEFTESNVRRLLDNEPLASAAAACIDLAWRNRGLILG</sequence>
<proteinExistence type="predicted"/>
<dbReference type="PROSITE" id="PS50943">
    <property type="entry name" value="HTH_CROC1"/>
    <property type="match status" value="1"/>
</dbReference>
<dbReference type="InterPro" id="IPR010982">
    <property type="entry name" value="Lambda_DNA-bd_dom_sf"/>
</dbReference>
<organism evidence="3 4">
    <name type="scientific">Streptomyces nojiriensis</name>
    <dbReference type="NCBI Taxonomy" id="66374"/>
    <lineage>
        <taxon>Bacteria</taxon>
        <taxon>Bacillati</taxon>
        <taxon>Actinomycetota</taxon>
        <taxon>Actinomycetes</taxon>
        <taxon>Kitasatosporales</taxon>
        <taxon>Streptomycetaceae</taxon>
        <taxon>Streptomyces</taxon>
    </lineage>
</organism>
<dbReference type="SMART" id="SM00530">
    <property type="entry name" value="HTH_XRE"/>
    <property type="match status" value="1"/>
</dbReference>
<evidence type="ECO:0000313" key="3">
    <source>
        <dbReference type="EMBL" id="GHI70489.1"/>
    </source>
</evidence>
<feature type="domain" description="HTH cro/C1-type" evidence="2">
    <location>
        <begin position="74"/>
        <end position="129"/>
    </location>
</feature>
<evidence type="ECO:0000256" key="1">
    <source>
        <dbReference type="SAM" id="MobiDB-lite"/>
    </source>
</evidence>
<name>A0ABQ3SQT9_9ACTN</name>
<feature type="compositionally biased region" description="Polar residues" evidence="1">
    <location>
        <begin position="37"/>
        <end position="48"/>
    </location>
</feature>
<dbReference type="Pfam" id="PF13560">
    <property type="entry name" value="HTH_31"/>
    <property type="match status" value="1"/>
</dbReference>
<protein>
    <recommendedName>
        <fullName evidence="2">HTH cro/C1-type domain-containing protein</fullName>
    </recommendedName>
</protein>
<dbReference type="SUPFAM" id="SSF47413">
    <property type="entry name" value="lambda repressor-like DNA-binding domains"/>
    <property type="match status" value="1"/>
</dbReference>